<evidence type="ECO:0000256" key="2">
    <source>
        <dbReference type="ARBA" id="ARBA00022448"/>
    </source>
</evidence>
<dbReference type="GO" id="GO:0005886">
    <property type="term" value="C:plasma membrane"/>
    <property type="evidence" value="ECO:0007669"/>
    <property type="project" value="UniProtKB-SubCell"/>
</dbReference>
<dbReference type="Pfam" id="PF04143">
    <property type="entry name" value="Sulf_transp"/>
    <property type="match status" value="1"/>
</dbReference>
<feature type="transmembrane region" description="Helical" evidence="9">
    <location>
        <begin position="110"/>
        <end position="132"/>
    </location>
</feature>
<evidence type="ECO:0000256" key="6">
    <source>
        <dbReference type="ARBA" id="ARBA00022989"/>
    </source>
</evidence>
<feature type="transmembrane region" description="Helical" evidence="9">
    <location>
        <begin position="153"/>
        <end position="170"/>
    </location>
</feature>
<dbReference type="InterPro" id="IPR007272">
    <property type="entry name" value="Sulf_transp_TsuA/YedE"/>
</dbReference>
<evidence type="ECO:0000313" key="11">
    <source>
        <dbReference type="Proteomes" id="UP000024900"/>
    </source>
</evidence>
<keyword evidence="4" id="KW-0997">Cell inner membrane</keyword>
<gene>
    <name evidence="10" type="ORF">BJA5080_00036</name>
</gene>
<evidence type="ECO:0000313" key="10">
    <source>
        <dbReference type="EMBL" id="KGJ69063.1"/>
    </source>
</evidence>
<dbReference type="EMBL" id="ADOU02000004">
    <property type="protein sequence ID" value="KGJ69063.1"/>
    <property type="molecule type" value="Genomic_DNA"/>
</dbReference>
<keyword evidence="2" id="KW-0813">Transport</keyword>
<sequence length="211" mass="22827">MTFSEYDFRKCGPIAPQQCGRAALGETHMTTITESYVREAPRTARIDWSPYLVGAGIGLLSWIAFAVFGDPLGVTTAYSRVASLFAVPVIGPEAVAQNSYWKSMPLKWDYGVWFLVGIPLGAFLSAVMSGTWRLELVPEVWKERFGPSIAKRFVGAFLGGIVIMYGARLAGGCTSGHGISGGLQLAVSSWLFLAVMFATGLGISALMFRKR</sequence>
<proteinExistence type="inferred from homology"/>
<evidence type="ECO:0000256" key="7">
    <source>
        <dbReference type="ARBA" id="ARBA00023136"/>
    </source>
</evidence>
<organism evidence="10 11">
    <name type="scientific">Bradyrhizobium diazoefficiens SEMIA 5080</name>
    <dbReference type="NCBI Taxonomy" id="754504"/>
    <lineage>
        <taxon>Bacteria</taxon>
        <taxon>Pseudomonadati</taxon>
        <taxon>Pseudomonadota</taxon>
        <taxon>Alphaproteobacteria</taxon>
        <taxon>Hyphomicrobiales</taxon>
        <taxon>Nitrobacteraceae</taxon>
        <taxon>Bradyrhizobium</taxon>
    </lineage>
</organism>
<evidence type="ECO:0000256" key="1">
    <source>
        <dbReference type="ARBA" id="ARBA00004429"/>
    </source>
</evidence>
<keyword evidence="5 9" id="KW-0812">Transmembrane</keyword>
<comment type="similarity">
    <text evidence="8">Belongs to the TsuA/YedE (TC 9.B.102) family.</text>
</comment>
<evidence type="ECO:0000256" key="9">
    <source>
        <dbReference type="SAM" id="Phobius"/>
    </source>
</evidence>
<name>A0A837CK83_9BRAD</name>
<evidence type="ECO:0000256" key="5">
    <source>
        <dbReference type="ARBA" id="ARBA00022692"/>
    </source>
</evidence>
<evidence type="ECO:0000256" key="4">
    <source>
        <dbReference type="ARBA" id="ARBA00022519"/>
    </source>
</evidence>
<protein>
    <submittedName>
        <fullName evidence="10">Putative YeeE/YedE family protein</fullName>
    </submittedName>
</protein>
<keyword evidence="3" id="KW-1003">Cell membrane</keyword>
<comment type="caution">
    <text evidence="10">The sequence shown here is derived from an EMBL/GenBank/DDBJ whole genome shotgun (WGS) entry which is preliminary data.</text>
</comment>
<evidence type="ECO:0000256" key="8">
    <source>
        <dbReference type="ARBA" id="ARBA00035655"/>
    </source>
</evidence>
<feature type="transmembrane region" description="Helical" evidence="9">
    <location>
        <begin position="190"/>
        <end position="208"/>
    </location>
</feature>
<evidence type="ECO:0000256" key="3">
    <source>
        <dbReference type="ARBA" id="ARBA00022475"/>
    </source>
</evidence>
<dbReference type="PANTHER" id="PTHR30574:SF1">
    <property type="entry name" value="SULPHUR TRANSPORT DOMAIN-CONTAINING PROTEIN"/>
    <property type="match status" value="1"/>
</dbReference>
<keyword evidence="7 9" id="KW-0472">Membrane</keyword>
<feature type="transmembrane region" description="Helical" evidence="9">
    <location>
        <begin position="48"/>
        <end position="68"/>
    </location>
</feature>
<dbReference type="AlphaFoldDB" id="A0A837CK83"/>
<comment type="subcellular location">
    <subcellularLocation>
        <location evidence="1">Cell inner membrane</location>
        <topology evidence="1">Multi-pass membrane protein</topology>
    </subcellularLocation>
</comment>
<reference evidence="10 11" key="1">
    <citation type="journal article" date="2014" name="BMC Genomics">
        <title>Comparative genomics of Bradyrhizobium japonicum CPAC 15 and Bradyrhizobium diazoefficiens CPAC 7: elite model strains for understanding symbiotic performance with soybean.</title>
        <authorList>
            <person name="Siqueira A.F."/>
            <person name="Ormeno-Orrillo E."/>
            <person name="Souza R.C."/>
            <person name="Rodrigues E.P."/>
            <person name="Almeida L.G."/>
            <person name="Barcellos F.G."/>
            <person name="Batista J.S."/>
            <person name="Nakatami A.S."/>
            <person name="Martinez-Romero E."/>
            <person name="Vasconcelos A.T."/>
            <person name="Hungria M."/>
        </authorList>
    </citation>
    <scope>NUCLEOTIDE SEQUENCE [LARGE SCALE GENOMIC DNA]</scope>
    <source>
        <strain evidence="10 11">SEMIA 5080</strain>
    </source>
</reference>
<dbReference type="PANTHER" id="PTHR30574">
    <property type="entry name" value="INNER MEMBRANE PROTEIN YEDE"/>
    <property type="match status" value="1"/>
</dbReference>
<dbReference type="Proteomes" id="UP000024900">
    <property type="component" value="Unassembled WGS sequence"/>
</dbReference>
<accession>A0A837CK83</accession>
<keyword evidence="6 9" id="KW-1133">Transmembrane helix</keyword>